<dbReference type="EMBL" id="JACCBU010000001">
    <property type="protein sequence ID" value="NYE69127.1"/>
    <property type="molecule type" value="Genomic_DNA"/>
</dbReference>
<dbReference type="AlphaFoldDB" id="A0A7Y9I2N3"/>
<dbReference type="SUPFAM" id="SSF56112">
    <property type="entry name" value="Protein kinase-like (PK-like)"/>
    <property type="match status" value="1"/>
</dbReference>
<evidence type="ECO:0000313" key="2">
    <source>
        <dbReference type="Proteomes" id="UP000569914"/>
    </source>
</evidence>
<name>A0A7Y9I2N3_9ACTN</name>
<dbReference type="InterPro" id="IPR011009">
    <property type="entry name" value="Kinase-like_dom_sf"/>
</dbReference>
<dbReference type="Proteomes" id="UP000569914">
    <property type="component" value="Unassembled WGS sequence"/>
</dbReference>
<evidence type="ECO:0000313" key="1">
    <source>
        <dbReference type="EMBL" id="NYE69127.1"/>
    </source>
</evidence>
<organism evidence="1 2">
    <name type="scientific">Microlunatus parietis</name>
    <dbReference type="NCBI Taxonomy" id="682979"/>
    <lineage>
        <taxon>Bacteria</taxon>
        <taxon>Bacillati</taxon>
        <taxon>Actinomycetota</taxon>
        <taxon>Actinomycetes</taxon>
        <taxon>Propionibacteriales</taxon>
        <taxon>Propionibacteriaceae</taxon>
        <taxon>Microlunatus</taxon>
    </lineage>
</organism>
<reference evidence="1 2" key="1">
    <citation type="submission" date="2020-07" db="EMBL/GenBank/DDBJ databases">
        <title>Sequencing the genomes of 1000 actinobacteria strains.</title>
        <authorList>
            <person name="Klenk H.-P."/>
        </authorList>
    </citation>
    <scope>NUCLEOTIDE SEQUENCE [LARGE SCALE GENOMIC DNA]</scope>
    <source>
        <strain evidence="1 2">DSM 22083</strain>
    </source>
</reference>
<keyword evidence="2" id="KW-1185">Reference proteome</keyword>
<dbReference type="PANTHER" id="PTHR39441:SF1">
    <property type="entry name" value="DUF2252 DOMAIN-CONTAINING PROTEIN"/>
    <property type="match status" value="1"/>
</dbReference>
<gene>
    <name evidence="1" type="ORF">BKA15_000456</name>
</gene>
<dbReference type="InterPro" id="IPR018721">
    <property type="entry name" value="DUF2252"/>
</dbReference>
<dbReference type="PANTHER" id="PTHR39441">
    <property type="entry name" value="DUF2252 DOMAIN-CONTAINING PROTEIN"/>
    <property type="match status" value="1"/>
</dbReference>
<sequence length="479" mass="53102">MALPREPVVRHSHTVLATAESDAYFSLRRRPTSREERYRMGKALRDRVPRKSLGEWRAPYGRPDPVTLILDSHEGRLPDLIPIRVARMTASPYGYLRGSAIVMAEDVAHLPATGIMPVICGDAHLGNFGFYASPEGELVIDLNDFDEAHPGSWEWDLRRLVASIWVAGRQNGSSEDQCRDAVAACVAAYRAEVRFLADQPLLMRSYNRLDVERLHETASEKTLRDEIERSAKRARNRTSDRALPRFVVEQEGRRRIVEEPPLITRVPKDEADALGEALDQYLGTLALHWQRALGGYTLVDIAHKVVGVGSVGLRAYVALLEGSSPDDVVFLQLKQARRSVLAKFVHGDSAWHDHQGQRVVEYQQSLQTVSDPLLGWTSVGNLQFYVRQFRNMKGTIPLDAIDAAALTDYAGIVGHLLAKGHARTSGASMIAGYVGSSDKLDQALCRFAAGYADQVEADHEELISAVRRGVLPTTDNDAP</sequence>
<dbReference type="RefSeq" id="WP_179747896.1">
    <property type="nucleotide sequence ID" value="NZ_JACCBU010000001.1"/>
</dbReference>
<proteinExistence type="predicted"/>
<protein>
    <submittedName>
        <fullName evidence="1">Uncharacterized protein (DUF2252 family)</fullName>
    </submittedName>
</protein>
<dbReference type="Pfam" id="PF10009">
    <property type="entry name" value="DUF2252"/>
    <property type="match status" value="1"/>
</dbReference>
<accession>A0A7Y9I2N3</accession>
<comment type="caution">
    <text evidence="1">The sequence shown here is derived from an EMBL/GenBank/DDBJ whole genome shotgun (WGS) entry which is preliminary data.</text>
</comment>